<dbReference type="EMBL" id="LGCL01000045">
    <property type="protein sequence ID" value="KPL69977.1"/>
    <property type="molecule type" value="Genomic_DNA"/>
</dbReference>
<comment type="caution">
    <text evidence="1">The sequence shown here is derived from an EMBL/GenBank/DDBJ whole genome shotgun (WGS) entry which is preliminary data.</text>
</comment>
<proteinExistence type="predicted"/>
<dbReference type="STRING" id="1134406.ADN00_18060"/>
<evidence type="ECO:0000313" key="2">
    <source>
        <dbReference type="Proteomes" id="UP000050417"/>
    </source>
</evidence>
<name>A0A0P6WVM8_9CHLR</name>
<dbReference type="AlphaFoldDB" id="A0A0P6WVM8"/>
<keyword evidence="2" id="KW-1185">Reference proteome</keyword>
<dbReference type="Proteomes" id="UP000050417">
    <property type="component" value="Unassembled WGS sequence"/>
</dbReference>
<evidence type="ECO:0000313" key="1">
    <source>
        <dbReference type="EMBL" id="KPL69977.1"/>
    </source>
</evidence>
<gene>
    <name evidence="1" type="ORF">ADN00_18060</name>
</gene>
<sequence length="169" mass="19116">MPIFPNEFEQTLLSRDISLNPSQKRYLRTTLLSFEKSLRLISRLLVEDESGILYSRTSAFSPAEIQTLNEKIAAAFEVLQKFTSVLEIESRTEDPLKTIQAQLSLSWVGLEDCHAKQVRSYGKLNDATADTIDQGIEQLIQTLLELMQITSGSQLDDPSIPAYFENDDE</sequence>
<accession>A0A0P6WVM8</accession>
<reference evidence="1 2" key="1">
    <citation type="submission" date="2015-07" db="EMBL/GenBank/DDBJ databases">
        <title>Genome sequence of Ornatilinea apprima DSM 23815.</title>
        <authorList>
            <person name="Hemp J."/>
            <person name="Ward L.M."/>
            <person name="Pace L.A."/>
            <person name="Fischer W.W."/>
        </authorList>
    </citation>
    <scope>NUCLEOTIDE SEQUENCE [LARGE SCALE GENOMIC DNA]</scope>
    <source>
        <strain evidence="1 2">P3M-1</strain>
    </source>
</reference>
<protein>
    <submittedName>
        <fullName evidence="1">Uncharacterized protein</fullName>
    </submittedName>
</protein>
<organism evidence="1 2">
    <name type="scientific">Ornatilinea apprima</name>
    <dbReference type="NCBI Taxonomy" id="1134406"/>
    <lineage>
        <taxon>Bacteria</taxon>
        <taxon>Bacillati</taxon>
        <taxon>Chloroflexota</taxon>
        <taxon>Anaerolineae</taxon>
        <taxon>Anaerolineales</taxon>
        <taxon>Anaerolineaceae</taxon>
        <taxon>Ornatilinea</taxon>
    </lineage>
</organism>